<name>A0A0E9QWK8_ANGAN</name>
<feature type="region of interest" description="Disordered" evidence="1">
    <location>
        <begin position="1"/>
        <end position="30"/>
    </location>
</feature>
<dbReference type="EMBL" id="GBXM01087740">
    <property type="protein sequence ID" value="JAH20837.1"/>
    <property type="molecule type" value="Transcribed_RNA"/>
</dbReference>
<proteinExistence type="predicted"/>
<reference evidence="2" key="2">
    <citation type="journal article" date="2015" name="Fish Shellfish Immunol.">
        <title>Early steps in the European eel (Anguilla anguilla)-Vibrio vulnificus interaction in the gills: Role of the RtxA13 toxin.</title>
        <authorList>
            <person name="Callol A."/>
            <person name="Pajuelo D."/>
            <person name="Ebbesson L."/>
            <person name="Teles M."/>
            <person name="MacKenzie S."/>
            <person name="Amaro C."/>
        </authorList>
    </citation>
    <scope>NUCLEOTIDE SEQUENCE</scope>
</reference>
<feature type="compositionally biased region" description="Polar residues" evidence="1">
    <location>
        <begin position="18"/>
        <end position="28"/>
    </location>
</feature>
<sequence>MLLRRIRRSFSPSRPTAAASNIHPSTHTYKNRENGEKTLITRSFQPLSHIVSFH</sequence>
<accession>A0A0E9QWK8</accession>
<evidence type="ECO:0000313" key="2">
    <source>
        <dbReference type="EMBL" id="JAH20837.1"/>
    </source>
</evidence>
<organism evidence="2">
    <name type="scientific">Anguilla anguilla</name>
    <name type="common">European freshwater eel</name>
    <name type="synonym">Muraena anguilla</name>
    <dbReference type="NCBI Taxonomy" id="7936"/>
    <lineage>
        <taxon>Eukaryota</taxon>
        <taxon>Metazoa</taxon>
        <taxon>Chordata</taxon>
        <taxon>Craniata</taxon>
        <taxon>Vertebrata</taxon>
        <taxon>Euteleostomi</taxon>
        <taxon>Actinopterygii</taxon>
        <taxon>Neopterygii</taxon>
        <taxon>Teleostei</taxon>
        <taxon>Anguilliformes</taxon>
        <taxon>Anguillidae</taxon>
        <taxon>Anguilla</taxon>
    </lineage>
</organism>
<protein>
    <submittedName>
        <fullName evidence="2">Uncharacterized protein</fullName>
    </submittedName>
</protein>
<dbReference type="AlphaFoldDB" id="A0A0E9QWK8"/>
<evidence type="ECO:0000256" key="1">
    <source>
        <dbReference type="SAM" id="MobiDB-lite"/>
    </source>
</evidence>
<reference evidence="2" key="1">
    <citation type="submission" date="2014-11" db="EMBL/GenBank/DDBJ databases">
        <authorList>
            <person name="Amaro Gonzalez C."/>
        </authorList>
    </citation>
    <scope>NUCLEOTIDE SEQUENCE</scope>
</reference>